<dbReference type="OrthoDB" id="5393676at2"/>
<dbReference type="Pfam" id="PF12672">
    <property type="entry name" value="DUF3793"/>
    <property type="match status" value="1"/>
</dbReference>
<proteinExistence type="predicted"/>
<dbReference type="Proteomes" id="UP000196386">
    <property type="component" value="Unassembled WGS sequence"/>
</dbReference>
<evidence type="ECO:0000313" key="1">
    <source>
        <dbReference type="EMBL" id="CUP39645.1"/>
    </source>
</evidence>
<dbReference type="InterPro" id="IPR024523">
    <property type="entry name" value="DUF3793"/>
</dbReference>
<dbReference type="EMBL" id="CZBE01000003">
    <property type="protein sequence ID" value="CUP39645.1"/>
    <property type="molecule type" value="Genomic_DNA"/>
</dbReference>
<reference evidence="2" key="3">
    <citation type="journal article" date="2018" name="BMC Genomics">
        <title>Whole genome sequencing and function prediction of 133 gut anaerobes isolated from chicken caecum in pure cultures.</title>
        <authorList>
            <person name="Medvecky M."/>
            <person name="Cejkova D."/>
            <person name="Polansky O."/>
            <person name="Karasova D."/>
            <person name="Kubasova T."/>
            <person name="Cizek A."/>
            <person name="Rychlik I."/>
        </authorList>
    </citation>
    <scope>NUCLEOTIDE SEQUENCE</scope>
    <source>
        <strain evidence="2">An175</strain>
    </source>
</reference>
<organism evidence="1 3">
    <name type="scientific">Anaerotruncus colihominis</name>
    <dbReference type="NCBI Taxonomy" id="169435"/>
    <lineage>
        <taxon>Bacteria</taxon>
        <taxon>Bacillati</taxon>
        <taxon>Bacillota</taxon>
        <taxon>Clostridia</taxon>
        <taxon>Eubacteriales</taxon>
        <taxon>Oscillospiraceae</taxon>
        <taxon>Anaerotruncus</taxon>
    </lineage>
</organism>
<dbReference type="AlphaFoldDB" id="A0A174N0P8"/>
<dbReference type="EMBL" id="NFKP01000026">
    <property type="protein sequence ID" value="OUP67782.1"/>
    <property type="molecule type" value="Genomic_DNA"/>
</dbReference>
<evidence type="ECO:0000313" key="4">
    <source>
        <dbReference type="Proteomes" id="UP000196386"/>
    </source>
</evidence>
<protein>
    <submittedName>
        <fullName evidence="1">Protein of uncharacterized function (DUF3793)</fullName>
    </submittedName>
</protein>
<evidence type="ECO:0000313" key="2">
    <source>
        <dbReference type="EMBL" id="OUP67782.1"/>
    </source>
</evidence>
<gene>
    <name evidence="2" type="ORF">B5F11_16410</name>
    <name evidence="1" type="ORF">ERS852551_00680</name>
</gene>
<dbReference type="Proteomes" id="UP000095765">
    <property type="component" value="Unassembled WGS sequence"/>
</dbReference>
<reference evidence="4" key="2">
    <citation type="submission" date="2017-04" db="EMBL/GenBank/DDBJ databases">
        <title>Function of individual gut microbiota members based on whole genome sequencing of pure cultures obtained from chicken caecum.</title>
        <authorList>
            <person name="Medvecky M."/>
            <person name="Cejkova D."/>
            <person name="Polansky O."/>
            <person name="Karasova D."/>
            <person name="Kubasova T."/>
            <person name="Cizek A."/>
            <person name="Rychlik I."/>
        </authorList>
    </citation>
    <scope>NUCLEOTIDE SEQUENCE [LARGE SCALE GENOMIC DNA]</scope>
    <source>
        <strain evidence="4">An175</strain>
    </source>
</reference>
<evidence type="ECO:0000313" key="3">
    <source>
        <dbReference type="Proteomes" id="UP000095765"/>
    </source>
</evidence>
<dbReference type="RefSeq" id="WP_055244140.1">
    <property type="nucleotide sequence ID" value="NZ_CABIWA010000006.1"/>
</dbReference>
<reference evidence="1 3" key="1">
    <citation type="submission" date="2015-09" db="EMBL/GenBank/DDBJ databases">
        <authorList>
            <consortium name="Pathogen Informatics"/>
        </authorList>
    </citation>
    <scope>NUCLEOTIDE SEQUENCE [LARGE SCALE GENOMIC DNA]</scope>
    <source>
        <strain evidence="1 3">2789STDY5834939</strain>
    </source>
</reference>
<accession>A0A174N0P8</accession>
<sequence length="186" mass="20613">MNGSLEHTLAFHCAPALAGIKPSNLICCDLARYPSLDRELLALNRQLNPRGLYFRPVCRCSGRVLLLVYRRALLELHLAQPDARAFLKRAGYPSGGLEATLIHFGARLSQAGSFPHEAGVILGYPLADVEGFLRDGGKNYKFSGYWKVYGNEEEARALFVRFNRCREALCRRVAAGKSIVQLFSAA</sequence>
<name>A0A174N0P8_9FIRM</name>